<evidence type="ECO:0000256" key="5">
    <source>
        <dbReference type="ARBA" id="ARBA00023002"/>
    </source>
</evidence>
<proteinExistence type="predicted"/>
<evidence type="ECO:0000259" key="7">
    <source>
        <dbReference type="PROSITE" id="PS51324"/>
    </source>
</evidence>
<keyword evidence="3" id="KW-0285">Flavoprotein</keyword>
<evidence type="ECO:0000313" key="8">
    <source>
        <dbReference type="EMBL" id="QHU03727.1"/>
    </source>
</evidence>
<dbReference type="Pfam" id="PF04777">
    <property type="entry name" value="Evr1_Alr"/>
    <property type="match status" value="1"/>
</dbReference>
<evidence type="ECO:0000256" key="2">
    <source>
        <dbReference type="ARBA" id="ARBA00012512"/>
    </source>
</evidence>
<evidence type="ECO:0000256" key="3">
    <source>
        <dbReference type="ARBA" id="ARBA00022630"/>
    </source>
</evidence>
<dbReference type="PROSITE" id="PS51324">
    <property type="entry name" value="ERV_ALR"/>
    <property type="match status" value="1"/>
</dbReference>
<dbReference type="GO" id="GO:0050660">
    <property type="term" value="F:flavin adenine dinucleotide binding"/>
    <property type="evidence" value="ECO:0007669"/>
    <property type="project" value="TreeGrafter"/>
</dbReference>
<feature type="domain" description="ERV/ALR sulfhydryl oxidase" evidence="7">
    <location>
        <begin position="13"/>
        <end position="114"/>
    </location>
</feature>
<sequence length="125" mass="14845">MDFFDTKNYVKIVKYTVNKQWGGFVWGTIHEVAIGYPEIPSETDKEEYKQFYDLIMKVLPCPICREEHKNIQDAHPIDLTDRDTLFKWTVDIHNAVNEKTGGVTWTVDEARKQWCSTYHELRFKN</sequence>
<dbReference type="EMBL" id="MN740385">
    <property type="protein sequence ID" value="QHU03727.1"/>
    <property type="molecule type" value="Genomic_DNA"/>
</dbReference>
<dbReference type="GO" id="GO:0016971">
    <property type="term" value="F:flavin-dependent sulfhydryl oxidase activity"/>
    <property type="evidence" value="ECO:0007669"/>
    <property type="project" value="InterPro"/>
</dbReference>
<dbReference type="PANTHER" id="PTHR12645:SF0">
    <property type="entry name" value="FAD-LINKED SULFHYDRYL OXIDASE ALR"/>
    <property type="match status" value="1"/>
</dbReference>
<dbReference type="InterPro" id="IPR036774">
    <property type="entry name" value="ERV/ALR_sulphydryl_oxid_sf"/>
</dbReference>
<reference evidence="8" key="1">
    <citation type="journal article" date="2020" name="Nature">
        <title>Giant virus diversity and host interactions through global metagenomics.</title>
        <authorList>
            <person name="Schulz F."/>
            <person name="Roux S."/>
            <person name="Paez-Espino D."/>
            <person name="Jungbluth S."/>
            <person name="Walsh D.A."/>
            <person name="Denef V.J."/>
            <person name="McMahon K.D."/>
            <person name="Konstantinidis K.T."/>
            <person name="Eloe-Fadrosh E.A."/>
            <person name="Kyrpides N.C."/>
            <person name="Woyke T."/>
        </authorList>
    </citation>
    <scope>NUCLEOTIDE SEQUENCE</scope>
    <source>
        <strain evidence="8">GVMAG-M-3300027206-1</strain>
    </source>
</reference>
<accession>A0A6C0JH00</accession>
<organism evidence="8">
    <name type="scientific">viral metagenome</name>
    <dbReference type="NCBI Taxonomy" id="1070528"/>
    <lineage>
        <taxon>unclassified sequences</taxon>
        <taxon>metagenomes</taxon>
        <taxon>organismal metagenomes</taxon>
    </lineage>
</organism>
<protein>
    <recommendedName>
        <fullName evidence="2">thiol oxidase</fullName>
        <ecNumber evidence="2">1.8.3.2</ecNumber>
    </recommendedName>
</protein>
<dbReference type="EC" id="1.8.3.2" evidence="2"/>
<evidence type="ECO:0000256" key="1">
    <source>
        <dbReference type="ARBA" id="ARBA00001974"/>
    </source>
</evidence>
<keyword evidence="6" id="KW-1015">Disulfide bond</keyword>
<dbReference type="PANTHER" id="PTHR12645">
    <property type="entry name" value="ALR/ERV"/>
    <property type="match status" value="1"/>
</dbReference>
<keyword evidence="4" id="KW-0274">FAD</keyword>
<name>A0A6C0JH00_9ZZZZ</name>
<dbReference type="GO" id="GO:0005739">
    <property type="term" value="C:mitochondrion"/>
    <property type="evidence" value="ECO:0007669"/>
    <property type="project" value="TreeGrafter"/>
</dbReference>
<comment type="cofactor">
    <cofactor evidence="1">
        <name>FAD</name>
        <dbReference type="ChEBI" id="CHEBI:57692"/>
    </cofactor>
</comment>
<keyword evidence="5" id="KW-0560">Oxidoreductase</keyword>
<dbReference type="InterPro" id="IPR017905">
    <property type="entry name" value="ERV/ALR_sulphydryl_oxidase"/>
</dbReference>
<evidence type="ECO:0000256" key="6">
    <source>
        <dbReference type="ARBA" id="ARBA00023157"/>
    </source>
</evidence>
<dbReference type="InterPro" id="IPR039799">
    <property type="entry name" value="ALR/ERV"/>
</dbReference>
<dbReference type="AlphaFoldDB" id="A0A6C0JH00"/>
<dbReference type="SUPFAM" id="SSF69000">
    <property type="entry name" value="FAD-dependent thiol oxidase"/>
    <property type="match status" value="1"/>
</dbReference>
<dbReference type="Gene3D" id="1.20.120.310">
    <property type="entry name" value="ERV/ALR sulfhydryl oxidase domain"/>
    <property type="match status" value="1"/>
</dbReference>
<evidence type="ECO:0000256" key="4">
    <source>
        <dbReference type="ARBA" id="ARBA00022827"/>
    </source>
</evidence>